<dbReference type="SMART" id="SM00535">
    <property type="entry name" value="RIBOc"/>
    <property type="match status" value="1"/>
</dbReference>
<keyword evidence="8" id="KW-0699">rRNA-binding</keyword>
<dbReference type="Pfam" id="PF00035">
    <property type="entry name" value="dsrm"/>
    <property type="match status" value="1"/>
</dbReference>
<evidence type="ECO:0000256" key="4">
    <source>
        <dbReference type="ARBA" id="ARBA00022722"/>
    </source>
</evidence>
<dbReference type="PROSITE" id="PS00517">
    <property type="entry name" value="RNASE_3_1"/>
    <property type="match status" value="1"/>
</dbReference>
<evidence type="ECO:0000256" key="1">
    <source>
        <dbReference type="ARBA" id="ARBA00000109"/>
    </source>
</evidence>
<sequence>MDSRQESDPPDDLGRALGIAFADPALLRQALVHTSFANERKTGHLAHNQRLEFLGDAVLDLVISEYLYRRFGSLPEGELTKARAALVCEPTLARRAKALGIGRHLLLGRGEAASGGRERDSILADAFEAIVGAVYLDRGFAAASECVLRLLAGELEAISGGDFGRDYKTILQEIAQKNGDVRISYEVIGESGPDHNKTFSVAVSVNNVLLGTGNGRSKKEAEQSAARRAVEQLGASD</sequence>
<dbReference type="CDD" id="cd00593">
    <property type="entry name" value="RIBOc"/>
    <property type="match status" value="1"/>
</dbReference>
<keyword evidence="6 8" id="KW-0378">Hydrolase</keyword>
<evidence type="ECO:0000313" key="13">
    <source>
        <dbReference type="Proteomes" id="UP001254848"/>
    </source>
</evidence>
<keyword evidence="8" id="KW-0819">tRNA processing</keyword>
<dbReference type="SMART" id="SM00358">
    <property type="entry name" value="DSRM"/>
    <property type="match status" value="1"/>
</dbReference>
<dbReference type="SUPFAM" id="SSF69065">
    <property type="entry name" value="RNase III domain-like"/>
    <property type="match status" value="1"/>
</dbReference>
<evidence type="ECO:0000256" key="9">
    <source>
        <dbReference type="SAM" id="MobiDB-lite"/>
    </source>
</evidence>
<name>A0ABU3NWP5_9FIRM</name>
<feature type="binding site" evidence="8">
    <location>
        <position position="125"/>
    </location>
    <ligand>
        <name>Mg(2+)</name>
        <dbReference type="ChEBI" id="CHEBI:18420"/>
    </ligand>
</feature>
<accession>A0ABU3NWP5</accession>
<feature type="active site" evidence="8">
    <location>
        <position position="56"/>
    </location>
</feature>
<dbReference type="InterPro" id="IPR014720">
    <property type="entry name" value="dsRBD_dom"/>
</dbReference>
<feature type="active site" evidence="8">
    <location>
        <position position="128"/>
    </location>
</feature>
<dbReference type="PROSITE" id="PS50142">
    <property type="entry name" value="RNASE_3_2"/>
    <property type="match status" value="1"/>
</dbReference>
<dbReference type="Gene3D" id="1.10.1520.10">
    <property type="entry name" value="Ribonuclease III domain"/>
    <property type="match status" value="1"/>
</dbReference>
<dbReference type="GO" id="GO:0004525">
    <property type="term" value="F:ribonuclease III activity"/>
    <property type="evidence" value="ECO:0007669"/>
    <property type="project" value="UniProtKB-EC"/>
</dbReference>
<comment type="function">
    <text evidence="8">Digests double-stranded RNA. Involved in the processing of primary rRNA transcript to yield the immediate precursors to the large and small rRNAs (23S and 16S). Processes some mRNAs, and tRNAs when they are encoded in the rRNA operon. Processes pre-crRNA and tracrRNA of type II CRISPR loci if present in the organism.</text>
</comment>
<protein>
    <recommendedName>
        <fullName evidence="8">Ribonuclease 3</fullName>
        <ecNumber evidence="8">3.1.26.3</ecNumber>
    </recommendedName>
    <alternativeName>
        <fullName evidence="8">Ribonuclease III</fullName>
        <shortName evidence="8">RNase III</shortName>
    </alternativeName>
</protein>
<dbReference type="CDD" id="cd10845">
    <property type="entry name" value="DSRM_RNAse_III_family"/>
    <property type="match status" value="1"/>
</dbReference>
<dbReference type="Pfam" id="PF14622">
    <property type="entry name" value="Ribonucleas_3_3"/>
    <property type="match status" value="1"/>
</dbReference>
<dbReference type="PROSITE" id="PS50137">
    <property type="entry name" value="DS_RBD"/>
    <property type="match status" value="1"/>
</dbReference>
<feature type="domain" description="RNase III" evidence="11">
    <location>
        <begin position="10"/>
        <end position="139"/>
    </location>
</feature>
<feature type="binding site" evidence="8">
    <location>
        <position position="52"/>
    </location>
    <ligand>
        <name>Mg(2+)</name>
        <dbReference type="ChEBI" id="CHEBI:18420"/>
    </ligand>
</feature>
<comment type="subunit">
    <text evidence="8">Homodimer.</text>
</comment>
<dbReference type="PANTHER" id="PTHR11207">
    <property type="entry name" value="RIBONUCLEASE III"/>
    <property type="match status" value="1"/>
</dbReference>
<comment type="catalytic activity">
    <reaction evidence="1 8">
        <text>Endonucleolytic cleavage to 5'-phosphomonoester.</text>
        <dbReference type="EC" id="3.1.26.3"/>
    </reaction>
</comment>
<keyword evidence="5 8" id="KW-0255">Endonuclease</keyword>
<comment type="similarity">
    <text evidence="2">Belongs to the ribonuclease III family.</text>
</comment>
<keyword evidence="7 8" id="KW-0694">RNA-binding</keyword>
<dbReference type="EMBL" id="JAUOZS010000001">
    <property type="protein sequence ID" value="MDT8901245.1"/>
    <property type="molecule type" value="Genomic_DNA"/>
</dbReference>
<evidence type="ECO:0000259" key="11">
    <source>
        <dbReference type="PROSITE" id="PS50142"/>
    </source>
</evidence>
<dbReference type="PANTHER" id="PTHR11207:SF0">
    <property type="entry name" value="RIBONUCLEASE 3"/>
    <property type="match status" value="1"/>
</dbReference>
<dbReference type="SUPFAM" id="SSF54768">
    <property type="entry name" value="dsRNA-binding domain-like"/>
    <property type="match status" value="1"/>
</dbReference>
<proteinExistence type="inferred from homology"/>
<evidence type="ECO:0000256" key="6">
    <source>
        <dbReference type="ARBA" id="ARBA00022801"/>
    </source>
</evidence>
<dbReference type="Gene3D" id="3.30.160.20">
    <property type="match status" value="1"/>
</dbReference>
<dbReference type="Proteomes" id="UP001254848">
    <property type="component" value="Unassembled WGS sequence"/>
</dbReference>
<keyword evidence="8" id="KW-0479">Metal-binding</keyword>
<comment type="cofactor">
    <cofactor evidence="8">
        <name>Mg(2+)</name>
        <dbReference type="ChEBI" id="CHEBI:18420"/>
    </cofactor>
</comment>
<keyword evidence="8" id="KW-0963">Cytoplasm</keyword>
<evidence type="ECO:0000259" key="10">
    <source>
        <dbReference type="PROSITE" id="PS50137"/>
    </source>
</evidence>
<dbReference type="HAMAP" id="MF_00104">
    <property type="entry name" value="RNase_III"/>
    <property type="match status" value="1"/>
</dbReference>
<keyword evidence="13" id="KW-1185">Reference proteome</keyword>
<dbReference type="EC" id="3.1.26.3" evidence="8"/>
<reference evidence="12 13" key="1">
    <citation type="submission" date="2023-07" db="EMBL/GenBank/DDBJ databases">
        <title>The novel representative of Negativicutes class, Anaeroselena agilis gen. nov. sp. nov.</title>
        <authorList>
            <person name="Prokofeva M.I."/>
            <person name="Elcheninov A.G."/>
            <person name="Klyukina A."/>
            <person name="Kublanov I.V."/>
            <person name="Frolov E.N."/>
            <person name="Podosokorskaya O.A."/>
        </authorList>
    </citation>
    <scope>NUCLEOTIDE SEQUENCE [LARGE SCALE GENOMIC DNA]</scope>
    <source>
        <strain evidence="12 13">4137-cl</strain>
    </source>
</reference>
<evidence type="ECO:0000313" key="12">
    <source>
        <dbReference type="EMBL" id="MDT8901245.1"/>
    </source>
</evidence>
<dbReference type="InterPro" id="IPR000999">
    <property type="entry name" value="RNase_III_dom"/>
</dbReference>
<feature type="binding site" evidence="8">
    <location>
        <position position="128"/>
    </location>
    <ligand>
        <name>Mg(2+)</name>
        <dbReference type="ChEBI" id="CHEBI:18420"/>
    </ligand>
</feature>
<comment type="subcellular location">
    <subcellularLocation>
        <location evidence="8">Cytoplasm</location>
    </subcellularLocation>
</comment>
<keyword evidence="4 8" id="KW-0540">Nuclease</keyword>
<feature type="domain" description="DRBM" evidence="10">
    <location>
        <begin position="166"/>
        <end position="235"/>
    </location>
</feature>
<keyword evidence="8" id="KW-0698">rRNA processing</keyword>
<dbReference type="RefSeq" id="WP_413779763.1">
    <property type="nucleotide sequence ID" value="NZ_JAUOZS010000001.1"/>
</dbReference>
<comment type="caution">
    <text evidence="12">The sequence shown here is derived from an EMBL/GenBank/DDBJ whole genome shotgun (WGS) entry which is preliminary data.</text>
</comment>
<feature type="region of interest" description="Disordered" evidence="9">
    <location>
        <begin position="214"/>
        <end position="237"/>
    </location>
</feature>
<evidence type="ECO:0000256" key="5">
    <source>
        <dbReference type="ARBA" id="ARBA00022759"/>
    </source>
</evidence>
<gene>
    <name evidence="8 12" type="primary">rnc</name>
    <name evidence="12" type="ORF">Q4T40_08355</name>
</gene>
<evidence type="ECO:0000256" key="2">
    <source>
        <dbReference type="ARBA" id="ARBA00010183"/>
    </source>
</evidence>
<organism evidence="12 13">
    <name type="scientific">Anaeroselena agilis</name>
    <dbReference type="NCBI Taxonomy" id="3063788"/>
    <lineage>
        <taxon>Bacteria</taxon>
        <taxon>Bacillati</taxon>
        <taxon>Bacillota</taxon>
        <taxon>Negativicutes</taxon>
        <taxon>Acetonemataceae</taxon>
        <taxon>Anaeroselena</taxon>
    </lineage>
</organism>
<evidence type="ECO:0000256" key="7">
    <source>
        <dbReference type="ARBA" id="ARBA00022884"/>
    </source>
</evidence>
<dbReference type="InterPro" id="IPR011907">
    <property type="entry name" value="RNase_III"/>
</dbReference>
<keyword evidence="3 8" id="KW-0507">mRNA processing</keyword>
<dbReference type="NCBIfam" id="TIGR02191">
    <property type="entry name" value="RNaseIII"/>
    <property type="match status" value="1"/>
</dbReference>
<dbReference type="InterPro" id="IPR036389">
    <property type="entry name" value="RNase_III_sf"/>
</dbReference>
<evidence type="ECO:0000256" key="3">
    <source>
        <dbReference type="ARBA" id="ARBA00022664"/>
    </source>
</evidence>
<keyword evidence="8" id="KW-0460">Magnesium</keyword>
<evidence type="ECO:0000256" key="8">
    <source>
        <dbReference type="HAMAP-Rule" id="MF_00104"/>
    </source>
</evidence>